<evidence type="ECO:0000259" key="10">
    <source>
        <dbReference type="Pfam" id="PF00593"/>
    </source>
</evidence>
<evidence type="ECO:0000256" key="2">
    <source>
        <dbReference type="ARBA" id="ARBA00022448"/>
    </source>
</evidence>
<keyword evidence="13" id="KW-1185">Reference proteome</keyword>
<dbReference type="AlphaFoldDB" id="A0A363NQ14"/>
<reference evidence="12 13" key="1">
    <citation type="submission" date="2018-04" db="EMBL/GenBank/DDBJ databases">
        <title>Sphingobacterium sp. M46 Genome.</title>
        <authorList>
            <person name="Cheng J."/>
            <person name="Li Y."/>
        </authorList>
    </citation>
    <scope>NUCLEOTIDE SEQUENCE [LARGE SCALE GENOMIC DNA]</scope>
    <source>
        <strain evidence="12 13">M46</strain>
    </source>
</reference>
<protein>
    <recommendedName>
        <fullName evidence="14">SusC/RagA family TonB-linked outer membrane protein</fullName>
    </recommendedName>
</protein>
<keyword evidence="4 8" id="KW-0812">Transmembrane</keyword>
<evidence type="ECO:0000259" key="11">
    <source>
        <dbReference type="Pfam" id="PF07715"/>
    </source>
</evidence>
<gene>
    <name evidence="12" type="ORF">DCO56_18405</name>
</gene>
<dbReference type="Pfam" id="PF00593">
    <property type="entry name" value="TonB_dep_Rec_b-barrel"/>
    <property type="match status" value="1"/>
</dbReference>
<dbReference type="NCBIfam" id="TIGR04056">
    <property type="entry name" value="OMP_RagA_SusC"/>
    <property type="match status" value="1"/>
</dbReference>
<dbReference type="InterPro" id="IPR012910">
    <property type="entry name" value="Plug_dom"/>
</dbReference>
<dbReference type="Pfam" id="PF07715">
    <property type="entry name" value="Plug"/>
    <property type="match status" value="1"/>
</dbReference>
<dbReference type="NCBIfam" id="TIGR04057">
    <property type="entry name" value="SusC_RagA_signa"/>
    <property type="match status" value="1"/>
</dbReference>
<evidence type="ECO:0000256" key="8">
    <source>
        <dbReference type="PROSITE-ProRule" id="PRU01360"/>
    </source>
</evidence>
<dbReference type="InterPro" id="IPR023996">
    <property type="entry name" value="TonB-dep_OMP_SusC/RagA"/>
</dbReference>
<dbReference type="GO" id="GO:0009279">
    <property type="term" value="C:cell outer membrane"/>
    <property type="evidence" value="ECO:0007669"/>
    <property type="project" value="UniProtKB-SubCell"/>
</dbReference>
<dbReference type="Gene3D" id="2.40.170.20">
    <property type="entry name" value="TonB-dependent receptor, beta-barrel domain"/>
    <property type="match status" value="1"/>
</dbReference>
<dbReference type="Gene3D" id="2.170.130.10">
    <property type="entry name" value="TonB-dependent receptor, plug domain"/>
    <property type="match status" value="1"/>
</dbReference>
<evidence type="ECO:0000313" key="13">
    <source>
        <dbReference type="Proteomes" id="UP000250831"/>
    </source>
</evidence>
<name>A0A363NQ14_9SPHI</name>
<dbReference type="InterPro" id="IPR008969">
    <property type="entry name" value="CarboxyPept-like_regulatory"/>
</dbReference>
<evidence type="ECO:0000256" key="5">
    <source>
        <dbReference type="ARBA" id="ARBA00023077"/>
    </source>
</evidence>
<dbReference type="InterPro" id="IPR000531">
    <property type="entry name" value="Beta-barrel_TonB"/>
</dbReference>
<dbReference type="InterPro" id="IPR039426">
    <property type="entry name" value="TonB-dep_rcpt-like"/>
</dbReference>
<feature type="domain" description="TonB-dependent receptor plug" evidence="11">
    <location>
        <begin position="126"/>
        <end position="229"/>
    </location>
</feature>
<keyword evidence="5 9" id="KW-0798">TonB box</keyword>
<evidence type="ECO:0000256" key="9">
    <source>
        <dbReference type="RuleBase" id="RU003357"/>
    </source>
</evidence>
<organism evidence="12 13">
    <name type="scientific">Sphingobacterium athyrii</name>
    <dbReference type="NCBI Taxonomy" id="2152717"/>
    <lineage>
        <taxon>Bacteria</taxon>
        <taxon>Pseudomonadati</taxon>
        <taxon>Bacteroidota</taxon>
        <taxon>Sphingobacteriia</taxon>
        <taxon>Sphingobacteriales</taxon>
        <taxon>Sphingobacteriaceae</taxon>
        <taxon>Sphingobacterium</taxon>
    </lineage>
</organism>
<evidence type="ECO:0000256" key="4">
    <source>
        <dbReference type="ARBA" id="ARBA00022692"/>
    </source>
</evidence>
<accession>A0A363NQ14</accession>
<dbReference type="SUPFAM" id="SSF56935">
    <property type="entry name" value="Porins"/>
    <property type="match status" value="1"/>
</dbReference>
<feature type="domain" description="TonB-dependent receptor-like beta-barrel" evidence="10">
    <location>
        <begin position="461"/>
        <end position="844"/>
    </location>
</feature>
<evidence type="ECO:0000313" key="12">
    <source>
        <dbReference type="EMBL" id="PUV22896.1"/>
    </source>
</evidence>
<comment type="subcellular location">
    <subcellularLocation>
        <location evidence="1 8">Cell outer membrane</location>
        <topology evidence="1 8">Multi-pass membrane protein</topology>
    </subcellularLocation>
</comment>
<dbReference type="InterPro" id="IPR036942">
    <property type="entry name" value="Beta-barrel_TonB_sf"/>
</dbReference>
<dbReference type="EMBL" id="QCXX01000005">
    <property type="protein sequence ID" value="PUV22896.1"/>
    <property type="molecule type" value="Genomic_DNA"/>
</dbReference>
<proteinExistence type="inferred from homology"/>
<evidence type="ECO:0000256" key="3">
    <source>
        <dbReference type="ARBA" id="ARBA00022452"/>
    </source>
</evidence>
<dbReference type="SUPFAM" id="SSF49464">
    <property type="entry name" value="Carboxypeptidase regulatory domain-like"/>
    <property type="match status" value="1"/>
</dbReference>
<keyword evidence="2 8" id="KW-0813">Transport</keyword>
<evidence type="ECO:0000256" key="6">
    <source>
        <dbReference type="ARBA" id="ARBA00023136"/>
    </source>
</evidence>
<dbReference type="PROSITE" id="PS52016">
    <property type="entry name" value="TONB_DEPENDENT_REC_3"/>
    <property type="match status" value="1"/>
</dbReference>
<keyword evidence="6 8" id="KW-0472">Membrane</keyword>
<comment type="caution">
    <text evidence="12">The sequence shown here is derived from an EMBL/GenBank/DDBJ whole genome shotgun (WGS) entry which is preliminary data.</text>
</comment>
<dbReference type="Pfam" id="PF13715">
    <property type="entry name" value="CarbopepD_reg_2"/>
    <property type="match status" value="1"/>
</dbReference>
<dbReference type="Proteomes" id="UP000250831">
    <property type="component" value="Unassembled WGS sequence"/>
</dbReference>
<evidence type="ECO:0000256" key="7">
    <source>
        <dbReference type="ARBA" id="ARBA00023237"/>
    </source>
</evidence>
<dbReference type="Gene3D" id="2.60.40.1120">
    <property type="entry name" value="Carboxypeptidase-like, regulatory domain"/>
    <property type="match status" value="1"/>
</dbReference>
<dbReference type="InterPro" id="IPR023997">
    <property type="entry name" value="TonB-dep_OMP_SusC/RagA_CS"/>
</dbReference>
<keyword evidence="3 8" id="KW-1134">Transmembrane beta strand</keyword>
<evidence type="ECO:0008006" key="14">
    <source>
        <dbReference type="Google" id="ProtNLM"/>
    </source>
</evidence>
<keyword evidence="7 8" id="KW-0998">Cell outer membrane</keyword>
<dbReference type="InterPro" id="IPR037066">
    <property type="entry name" value="Plug_dom_sf"/>
</dbReference>
<sequence length="1069" mass="120218">MLKHLSNITVSMKSLISLILTIVCCTLAFAQGKYRGNVIDQDHHPIAYATIKLDGTSPSYRTDSLGRFEFSISNAIRFVKVSALGFETKKINWDTDVTNRTILLDRKDNRLEEVQVNTGYQIIPKDRATGSFGLVSNKDFNKIPSKGILDRIEGKVAGLQFDRRSGKSVLNIRGINTFSEIAAQPLIVVDNFPYDGTLDDLNPNDVETVSVLKDAAASSIWGSRAGNGVIVVTTKKGRVGSKPIVNFTTTTMVSSKPDLFYDKTIDSKDFIEVERFLFDNKYYDDAYNSAYNQTTIFSPVINMLYANKTGSLSDNVLDTRLKALGEHDYRNDLMKYVYQAAVNQQYFLDISTSNATNRNRYSVGYDRGTGDTKGANNDRITLRTTNRWQFGQKLSIENTLSLINGRDRLFSSTPRYPMVPGGGKNKLYPYASLADAEGNFLSIPRFYNASLLEQANADGLLDWSYRPLEDRDKSTYKSWNRHVYLNFNLHYDILRFLKADLIYGYENSINKSESLSGEDSFEVRDLINKYTRIVDGAKLYDFPFGAILRNADNEMESHRGRVQVSFNKSFGTNHVLNALIGSELYSRNLDQRSSGSYGYSTEVLSRKSLDYNAIYQLYGGLGYGFMTPLDSYGGTLSRTVSMYFNGVYEYMAKYGLSFSARKDAANSFGTNINSQWNPLWSAGLSWQMAKEKFMKGADWIDYLKLRTTFGYGGVQPSGALNKTVIGYVGNARYSNLPYALIGSPPNPGLKWETVRTLNFGLDFSIYGGKLTANLDYYRKKSFDLLADDPFDPTSGYSLLTRNVGTIATHGIDLTLSSNGEFGQGYWQSSFNFSYSKNKVTDYRGIIGTTSLYLDGGQTLMPLLGKSLYPVFSYQSAGLDPVNGDLRGHKNGEISKDYQALTTDSLQYLNYHGTALPPVYGAWNNTIGYGKFYLDFSLLFKFGHYFKKKSIVYGSLFDSWDGHADFAKRWQKSGDELVTTVPSMQYPNDSYRDLFYQHSSNNIIKGDLIRLQNIRFGYNFGLRNNKIKGQLYIGASNVGLIWRKNKENIDPDYLDLPAPRVISAGGNINF</sequence>
<evidence type="ECO:0000256" key="1">
    <source>
        <dbReference type="ARBA" id="ARBA00004571"/>
    </source>
</evidence>
<dbReference type="OrthoDB" id="714404at2"/>
<comment type="similarity">
    <text evidence="8 9">Belongs to the TonB-dependent receptor family.</text>
</comment>